<keyword evidence="8" id="KW-1185">Reference proteome</keyword>
<sequence length="166" mass="17125">MSITTALEARRDALREREAGFTLIELLVVVIIIGILAAIAIPIYLGVTNGAKDSSTKSDLTNAKTAITGYAVDANGYIPAAIDATGNVAANTSITPNVAAVDLTKYGWSKSANTTSLTYAVKSGTANTTAATWCVDGVSATNAKFRISTNTSVASGDCTTLTEAKW</sequence>
<dbReference type="RefSeq" id="WP_377933172.1">
    <property type="nucleotide sequence ID" value="NZ_JBHUEA010000007.1"/>
</dbReference>
<evidence type="ECO:0000313" key="7">
    <source>
        <dbReference type="EMBL" id="MFD1721180.1"/>
    </source>
</evidence>
<keyword evidence="4 6" id="KW-1133">Transmembrane helix</keyword>
<dbReference type="PANTHER" id="PTHR30093">
    <property type="entry name" value="GENERAL SECRETION PATHWAY PROTEIN G"/>
    <property type="match status" value="1"/>
</dbReference>
<organism evidence="7 8">
    <name type="scientific">Amnibacterium endophyticum</name>
    <dbReference type="NCBI Taxonomy" id="2109337"/>
    <lineage>
        <taxon>Bacteria</taxon>
        <taxon>Bacillati</taxon>
        <taxon>Actinomycetota</taxon>
        <taxon>Actinomycetes</taxon>
        <taxon>Micrococcales</taxon>
        <taxon>Microbacteriaceae</taxon>
        <taxon>Amnibacterium</taxon>
    </lineage>
</organism>
<dbReference type="PRINTS" id="PR00813">
    <property type="entry name" value="BCTERIALGSPG"/>
</dbReference>
<dbReference type="NCBIfam" id="TIGR02532">
    <property type="entry name" value="IV_pilin_GFxxxE"/>
    <property type="match status" value="1"/>
</dbReference>
<dbReference type="PANTHER" id="PTHR30093:SF44">
    <property type="entry name" value="TYPE II SECRETION SYSTEM CORE PROTEIN G"/>
    <property type="match status" value="1"/>
</dbReference>
<dbReference type="InterPro" id="IPR045584">
    <property type="entry name" value="Pilin-like"/>
</dbReference>
<evidence type="ECO:0000313" key="8">
    <source>
        <dbReference type="Proteomes" id="UP001597347"/>
    </source>
</evidence>
<dbReference type="PROSITE" id="PS00409">
    <property type="entry name" value="PROKAR_NTER_METHYL"/>
    <property type="match status" value="1"/>
</dbReference>
<evidence type="ECO:0000256" key="2">
    <source>
        <dbReference type="ARBA" id="ARBA00022481"/>
    </source>
</evidence>
<evidence type="ECO:0000256" key="3">
    <source>
        <dbReference type="ARBA" id="ARBA00022692"/>
    </source>
</evidence>
<dbReference type="Proteomes" id="UP001597347">
    <property type="component" value="Unassembled WGS sequence"/>
</dbReference>
<dbReference type="Gene3D" id="3.30.700.10">
    <property type="entry name" value="Glycoprotein, Type 4 Pilin"/>
    <property type="match status" value="1"/>
</dbReference>
<evidence type="ECO:0000256" key="5">
    <source>
        <dbReference type="ARBA" id="ARBA00023136"/>
    </source>
</evidence>
<protein>
    <submittedName>
        <fullName evidence="7">Type II secretion system protein</fullName>
    </submittedName>
</protein>
<keyword evidence="3 6" id="KW-0812">Transmembrane</keyword>
<evidence type="ECO:0000256" key="4">
    <source>
        <dbReference type="ARBA" id="ARBA00022989"/>
    </source>
</evidence>
<dbReference type="EMBL" id="JBHUEA010000007">
    <property type="protein sequence ID" value="MFD1721180.1"/>
    <property type="molecule type" value="Genomic_DNA"/>
</dbReference>
<dbReference type="InterPro" id="IPR000983">
    <property type="entry name" value="Bac_GSPG_pilin"/>
</dbReference>
<reference evidence="8" key="1">
    <citation type="journal article" date="2019" name="Int. J. Syst. Evol. Microbiol.">
        <title>The Global Catalogue of Microorganisms (GCM) 10K type strain sequencing project: providing services to taxonomists for standard genome sequencing and annotation.</title>
        <authorList>
            <consortium name="The Broad Institute Genomics Platform"/>
            <consortium name="The Broad Institute Genome Sequencing Center for Infectious Disease"/>
            <person name="Wu L."/>
            <person name="Ma J."/>
        </authorList>
    </citation>
    <scope>NUCLEOTIDE SEQUENCE [LARGE SCALE GENOMIC DNA]</scope>
    <source>
        <strain evidence="8">CGMCC 1.12471</strain>
    </source>
</reference>
<proteinExistence type="predicted"/>
<keyword evidence="2" id="KW-0488">Methylation</keyword>
<evidence type="ECO:0000256" key="6">
    <source>
        <dbReference type="SAM" id="Phobius"/>
    </source>
</evidence>
<name>A0ABW4LEJ0_9MICO</name>
<evidence type="ECO:0000256" key="1">
    <source>
        <dbReference type="ARBA" id="ARBA00004167"/>
    </source>
</evidence>
<dbReference type="SUPFAM" id="SSF54523">
    <property type="entry name" value="Pili subunits"/>
    <property type="match status" value="1"/>
</dbReference>
<comment type="caution">
    <text evidence="7">The sequence shown here is derived from an EMBL/GenBank/DDBJ whole genome shotgun (WGS) entry which is preliminary data.</text>
</comment>
<keyword evidence="5 6" id="KW-0472">Membrane</keyword>
<dbReference type="Pfam" id="PF07963">
    <property type="entry name" value="N_methyl"/>
    <property type="match status" value="1"/>
</dbReference>
<feature type="transmembrane region" description="Helical" evidence="6">
    <location>
        <begin position="21"/>
        <end position="45"/>
    </location>
</feature>
<dbReference type="InterPro" id="IPR012902">
    <property type="entry name" value="N_methyl_site"/>
</dbReference>
<comment type="subcellular location">
    <subcellularLocation>
        <location evidence="1">Membrane</location>
        <topology evidence="1">Single-pass membrane protein</topology>
    </subcellularLocation>
</comment>
<accession>A0ABW4LEJ0</accession>
<gene>
    <name evidence="7" type="ORF">ACFSBI_06415</name>
</gene>